<keyword evidence="2" id="KW-1185">Reference proteome</keyword>
<accession>A0ABT2YMJ4</accession>
<proteinExistence type="predicted"/>
<protein>
    <submittedName>
        <fullName evidence="1">Uncharacterized protein</fullName>
    </submittedName>
</protein>
<dbReference type="EMBL" id="JAJIRN010000013">
    <property type="protein sequence ID" value="MCV2371289.1"/>
    <property type="molecule type" value="Genomic_DNA"/>
</dbReference>
<gene>
    <name evidence="1" type="ORF">LNV07_24635</name>
</gene>
<reference evidence="1 2" key="1">
    <citation type="submission" date="2021-11" db="EMBL/GenBank/DDBJ databases">
        <authorList>
            <person name="Liang Q."/>
            <person name="Mou H."/>
            <person name="Liu Z."/>
        </authorList>
    </citation>
    <scope>NUCLEOTIDE SEQUENCE [LARGE SCALE GENOMIC DNA]</scope>
    <source>
        <strain evidence="1 2">CHU3</strain>
    </source>
</reference>
<name>A0ABT2YMJ4_9BURK</name>
<dbReference type="Proteomes" id="UP001209701">
    <property type="component" value="Unassembled WGS sequence"/>
</dbReference>
<evidence type="ECO:0000313" key="2">
    <source>
        <dbReference type="Proteomes" id="UP001209701"/>
    </source>
</evidence>
<comment type="caution">
    <text evidence="1">The sequence shown here is derived from an EMBL/GenBank/DDBJ whole genome shotgun (WGS) entry which is preliminary data.</text>
</comment>
<dbReference type="RefSeq" id="WP_263573869.1">
    <property type="nucleotide sequence ID" value="NZ_JAJIRN010000013.1"/>
</dbReference>
<organism evidence="1 2">
    <name type="scientific">Roseateles oligotrophus</name>
    <dbReference type="NCBI Taxonomy" id="1769250"/>
    <lineage>
        <taxon>Bacteria</taxon>
        <taxon>Pseudomonadati</taxon>
        <taxon>Pseudomonadota</taxon>
        <taxon>Betaproteobacteria</taxon>
        <taxon>Burkholderiales</taxon>
        <taxon>Sphaerotilaceae</taxon>
        <taxon>Roseateles</taxon>
    </lineage>
</organism>
<sequence length="56" mass="6401">MAETRAAHSYIDPPRERHLSSWMHASTSERGYPREALFRSLVKWVLAAEPGAHSPR</sequence>
<evidence type="ECO:0000313" key="1">
    <source>
        <dbReference type="EMBL" id="MCV2371289.1"/>
    </source>
</evidence>